<gene>
    <name evidence="4" type="ORF">F5X68DRAFT_131501</name>
</gene>
<dbReference type="PROSITE" id="PS00105">
    <property type="entry name" value="AA_TRANSFER_CLASS_1"/>
    <property type="match status" value="1"/>
</dbReference>
<dbReference type="InterPro" id="IPR015424">
    <property type="entry name" value="PyrdxlP-dep_Trfase"/>
</dbReference>
<keyword evidence="4" id="KW-0808">Transferase</keyword>
<evidence type="ECO:0000256" key="1">
    <source>
        <dbReference type="ARBA" id="ARBA00007441"/>
    </source>
</evidence>
<evidence type="ECO:0000313" key="4">
    <source>
        <dbReference type="EMBL" id="KAH6689753.1"/>
    </source>
</evidence>
<feature type="domain" description="Aminotransferase class I/classII large" evidence="3">
    <location>
        <begin position="60"/>
        <end position="429"/>
    </location>
</feature>
<dbReference type="GO" id="GO:0030170">
    <property type="term" value="F:pyridoxal phosphate binding"/>
    <property type="evidence" value="ECO:0007669"/>
    <property type="project" value="InterPro"/>
</dbReference>
<dbReference type="Gene3D" id="3.90.1150.10">
    <property type="entry name" value="Aspartate Aminotransferase, domain 1"/>
    <property type="match status" value="1"/>
</dbReference>
<dbReference type="GO" id="GO:0008483">
    <property type="term" value="F:transaminase activity"/>
    <property type="evidence" value="ECO:0007669"/>
    <property type="project" value="TreeGrafter"/>
</dbReference>
<dbReference type="PANTHER" id="PTHR43795:SF39">
    <property type="entry name" value="AMINOTRANSFERASE CLASS I_CLASSII DOMAIN-CONTAINING PROTEIN"/>
    <property type="match status" value="1"/>
</dbReference>
<name>A0A9P8VGS4_9PEZI</name>
<dbReference type="PRINTS" id="PR00753">
    <property type="entry name" value="ACCSYNTHASE"/>
</dbReference>
<dbReference type="EMBL" id="JAGSXJ010000007">
    <property type="protein sequence ID" value="KAH6689753.1"/>
    <property type="molecule type" value="Genomic_DNA"/>
</dbReference>
<dbReference type="CDD" id="cd00609">
    <property type="entry name" value="AAT_like"/>
    <property type="match status" value="1"/>
</dbReference>
<evidence type="ECO:0000313" key="5">
    <source>
        <dbReference type="Proteomes" id="UP000770015"/>
    </source>
</evidence>
<dbReference type="Proteomes" id="UP000770015">
    <property type="component" value="Unassembled WGS sequence"/>
</dbReference>
<dbReference type="InterPro" id="IPR004839">
    <property type="entry name" value="Aminotransferase_I/II_large"/>
</dbReference>
<dbReference type="OrthoDB" id="7042322at2759"/>
<organism evidence="4 5">
    <name type="scientific">Plectosphaerella plurivora</name>
    <dbReference type="NCBI Taxonomy" id="936078"/>
    <lineage>
        <taxon>Eukaryota</taxon>
        <taxon>Fungi</taxon>
        <taxon>Dikarya</taxon>
        <taxon>Ascomycota</taxon>
        <taxon>Pezizomycotina</taxon>
        <taxon>Sordariomycetes</taxon>
        <taxon>Hypocreomycetidae</taxon>
        <taxon>Glomerellales</taxon>
        <taxon>Plectosphaerellaceae</taxon>
        <taxon>Plectosphaerella</taxon>
    </lineage>
</organism>
<comment type="caution">
    <text evidence="4">The sequence shown here is derived from an EMBL/GenBank/DDBJ whole genome shotgun (WGS) entry which is preliminary data.</text>
</comment>
<comment type="similarity">
    <text evidence="1">Belongs to the class-I pyridoxal-phosphate-dependent aminotransferase family.</text>
</comment>
<evidence type="ECO:0000256" key="2">
    <source>
        <dbReference type="ARBA" id="ARBA00022898"/>
    </source>
</evidence>
<dbReference type="InterPro" id="IPR050478">
    <property type="entry name" value="Ethylene_sulfur-biosynth"/>
</dbReference>
<protein>
    <submittedName>
        <fullName evidence="4">Pyridoxal phosphate-dependent transferase</fullName>
    </submittedName>
</protein>
<proteinExistence type="inferred from homology"/>
<dbReference type="Pfam" id="PF00155">
    <property type="entry name" value="Aminotran_1_2"/>
    <property type="match status" value="1"/>
</dbReference>
<reference evidence="4" key="1">
    <citation type="journal article" date="2021" name="Nat. Commun.">
        <title>Genetic determinants of endophytism in the Arabidopsis root mycobiome.</title>
        <authorList>
            <person name="Mesny F."/>
            <person name="Miyauchi S."/>
            <person name="Thiergart T."/>
            <person name="Pickel B."/>
            <person name="Atanasova L."/>
            <person name="Karlsson M."/>
            <person name="Huettel B."/>
            <person name="Barry K.W."/>
            <person name="Haridas S."/>
            <person name="Chen C."/>
            <person name="Bauer D."/>
            <person name="Andreopoulos W."/>
            <person name="Pangilinan J."/>
            <person name="LaButti K."/>
            <person name="Riley R."/>
            <person name="Lipzen A."/>
            <person name="Clum A."/>
            <person name="Drula E."/>
            <person name="Henrissat B."/>
            <person name="Kohler A."/>
            <person name="Grigoriev I.V."/>
            <person name="Martin F.M."/>
            <person name="Hacquard S."/>
        </authorList>
    </citation>
    <scope>NUCLEOTIDE SEQUENCE</scope>
    <source>
        <strain evidence="4">MPI-SDFR-AT-0117</strain>
    </source>
</reference>
<dbReference type="GO" id="GO:0006520">
    <property type="term" value="P:amino acid metabolic process"/>
    <property type="evidence" value="ECO:0007669"/>
    <property type="project" value="TreeGrafter"/>
</dbReference>
<dbReference type="InterPro" id="IPR004838">
    <property type="entry name" value="NHTrfase_class1_PyrdxlP-BS"/>
</dbReference>
<dbReference type="AlphaFoldDB" id="A0A9P8VGS4"/>
<dbReference type="PANTHER" id="PTHR43795">
    <property type="entry name" value="BIFUNCTIONAL ASPARTATE AMINOTRANSFERASE AND GLUTAMATE/ASPARTATE-PREPHENATE AMINOTRANSFERASE-RELATED"/>
    <property type="match status" value="1"/>
</dbReference>
<keyword evidence="2" id="KW-0663">Pyridoxal phosphate</keyword>
<dbReference type="SUPFAM" id="SSF53383">
    <property type="entry name" value="PLP-dependent transferases"/>
    <property type="match status" value="1"/>
</dbReference>
<dbReference type="Gene3D" id="3.40.640.10">
    <property type="entry name" value="Type I PLP-dependent aspartate aminotransferase-like (Major domain)"/>
    <property type="match status" value="1"/>
</dbReference>
<dbReference type="InterPro" id="IPR015421">
    <property type="entry name" value="PyrdxlP-dep_Trfase_major"/>
</dbReference>
<accession>A0A9P8VGS4</accession>
<sequence>MVLEDFGPSQRALAAADEGPAWEMMQSFKSIPRYDPRSCPDGLIDLSGADNGLMDDWKAHFIANRPDLQMKQEWLSYGAIAGSPALRSAAAGFFNRHFDANPRITADNIIAANGVTSLIDLMAWSLCDPGDAVLYPTPNFYMIDCDLKTRGAVQTVPFSTSAISPDPFDPSAAQAMVDLAEVAATGFERHSSRGRCKVLFLCNPANPQGRCWPPATLRALALWCARRGMHLVVDEIYAMSDFSRGEPTSPAPFTSCLSLIGNGVLRQNVHCLYGMSKDYGMGGLRVGFMVTQNQAVRTAALEATWFTWLTAYSDAFVTGFLSDLDAVDDYLGVYRRRLAQEYDKTVRALSRSQIPFSPASAGLFVYIDLNQWLHYFESRHADDAVAQKRRPPTLSSELQLNKWLVHHGVLLNPGEFAGSDQPGHFRMVFTEFPGATGKAVDRIRDALGRLERRQTPFIL</sequence>
<dbReference type="InterPro" id="IPR015422">
    <property type="entry name" value="PyrdxlP-dep_Trfase_small"/>
</dbReference>
<keyword evidence="5" id="KW-1185">Reference proteome</keyword>
<evidence type="ECO:0000259" key="3">
    <source>
        <dbReference type="Pfam" id="PF00155"/>
    </source>
</evidence>